<dbReference type="EMBL" id="JARAOO010000002">
    <property type="protein sequence ID" value="KAJ7979643.1"/>
    <property type="molecule type" value="Genomic_DNA"/>
</dbReference>
<accession>A0AAD7VLB3</accession>
<keyword evidence="2 5" id="KW-0689">Ribosomal protein</keyword>
<organism evidence="5 6">
    <name type="scientific">Quillaja saponaria</name>
    <name type="common">Soap bark tree</name>
    <dbReference type="NCBI Taxonomy" id="32244"/>
    <lineage>
        <taxon>Eukaryota</taxon>
        <taxon>Viridiplantae</taxon>
        <taxon>Streptophyta</taxon>
        <taxon>Embryophyta</taxon>
        <taxon>Tracheophyta</taxon>
        <taxon>Spermatophyta</taxon>
        <taxon>Magnoliopsida</taxon>
        <taxon>eudicotyledons</taxon>
        <taxon>Gunneridae</taxon>
        <taxon>Pentapetalae</taxon>
        <taxon>rosids</taxon>
        <taxon>fabids</taxon>
        <taxon>Fabales</taxon>
        <taxon>Quillajaceae</taxon>
        <taxon>Quillaja</taxon>
    </lineage>
</organism>
<comment type="similarity">
    <text evidence="1">Belongs to the eukaryotic ribosomal protein eL39 family.</text>
</comment>
<evidence type="ECO:0000256" key="2">
    <source>
        <dbReference type="ARBA" id="ARBA00022980"/>
    </source>
</evidence>
<reference evidence="5" key="1">
    <citation type="journal article" date="2023" name="Science">
        <title>Elucidation of the pathway for biosynthesis of saponin adjuvants from the soapbark tree.</title>
        <authorList>
            <person name="Reed J."/>
            <person name="Orme A."/>
            <person name="El-Demerdash A."/>
            <person name="Owen C."/>
            <person name="Martin L.B.B."/>
            <person name="Misra R.C."/>
            <person name="Kikuchi S."/>
            <person name="Rejzek M."/>
            <person name="Martin A.C."/>
            <person name="Harkess A."/>
            <person name="Leebens-Mack J."/>
            <person name="Louveau T."/>
            <person name="Stephenson M.J."/>
            <person name="Osbourn A."/>
        </authorList>
    </citation>
    <scope>NUCLEOTIDE SEQUENCE</scope>
    <source>
        <strain evidence="5">S10</strain>
    </source>
</reference>
<keyword evidence="3" id="KW-0687">Ribonucleoprotein</keyword>
<dbReference type="PANTHER" id="PTHR19970">
    <property type="entry name" value="RIBOSOMAL PROTEIN L39E"/>
    <property type="match status" value="1"/>
</dbReference>
<dbReference type="GO" id="GO:0006412">
    <property type="term" value="P:translation"/>
    <property type="evidence" value="ECO:0007669"/>
    <property type="project" value="InterPro"/>
</dbReference>
<name>A0AAD7VLB3_QUISA</name>
<dbReference type="AlphaFoldDB" id="A0AAD7VLB3"/>
<dbReference type="Proteomes" id="UP001163823">
    <property type="component" value="Chromosome 2"/>
</dbReference>
<dbReference type="HAMAP" id="MF_00629">
    <property type="entry name" value="Ribosomal_eL39"/>
    <property type="match status" value="1"/>
</dbReference>
<dbReference type="PROSITE" id="PS00051">
    <property type="entry name" value="RIBOSOMAL_L39E"/>
    <property type="match status" value="1"/>
</dbReference>
<comment type="caution">
    <text evidence="5">The sequence shown here is derived from an EMBL/GenBank/DDBJ whole genome shotgun (WGS) entry which is preliminary data.</text>
</comment>
<feature type="signal peptide" evidence="4">
    <location>
        <begin position="1"/>
        <end position="26"/>
    </location>
</feature>
<evidence type="ECO:0000313" key="6">
    <source>
        <dbReference type="Proteomes" id="UP001163823"/>
    </source>
</evidence>
<dbReference type="Gene3D" id="1.10.1620.10">
    <property type="entry name" value="Ribosomal protein L39e"/>
    <property type="match status" value="1"/>
</dbReference>
<evidence type="ECO:0000256" key="3">
    <source>
        <dbReference type="ARBA" id="ARBA00023274"/>
    </source>
</evidence>
<dbReference type="InterPro" id="IPR000077">
    <property type="entry name" value="Ribosomal_eL39"/>
</dbReference>
<feature type="chain" id="PRO_5042442076" evidence="4">
    <location>
        <begin position="27"/>
        <end position="97"/>
    </location>
</feature>
<protein>
    <submittedName>
        <fullName evidence="5">60S ribosomal protein L39</fullName>
    </submittedName>
</protein>
<proteinExistence type="inferred from homology"/>
<dbReference type="PANTHER" id="PTHR19970:SF0">
    <property type="entry name" value="LARGE RIBOSOMAL SUBUNIT PROTEIN EL39"/>
    <property type="match status" value="1"/>
</dbReference>
<evidence type="ECO:0000256" key="4">
    <source>
        <dbReference type="SAM" id="SignalP"/>
    </source>
</evidence>
<dbReference type="InterPro" id="IPR020083">
    <property type="entry name" value="Ribosomal_eL39_CS"/>
</dbReference>
<dbReference type="GO" id="GO:0022625">
    <property type="term" value="C:cytosolic large ribosomal subunit"/>
    <property type="evidence" value="ECO:0007669"/>
    <property type="project" value="TreeGrafter"/>
</dbReference>
<dbReference type="GO" id="GO:0003735">
    <property type="term" value="F:structural constituent of ribosome"/>
    <property type="evidence" value="ECO:0007669"/>
    <property type="project" value="InterPro"/>
</dbReference>
<evidence type="ECO:0000313" key="5">
    <source>
        <dbReference type="EMBL" id="KAJ7979644.1"/>
    </source>
</evidence>
<evidence type="ECO:0000256" key="1">
    <source>
        <dbReference type="ARBA" id="ARBA00009339"/>
    </source>
</evidence>
<dbReference type="InterPro" id="IPR023626">
    <property type="entry name" value="Ribosomal_eL39_dom_sf"/>
</dbReference>
<keyword evidence="4" id="KW-0732">Signal</keyword>
<gene>
    <name evidence="5" type="ORF">O6P43_003021</name>
</gene>
<keyword evidence="6" id="KW-1185">Reference proteome</keyword>
<sequence length="97" mass="11250">MDRSRCGPTHIAVFLTSIILTKLKLAARGFTSAAAAASRPQPAALKMPSHKTFQIKKKLAKKMRQNRPIPHWIRMRTDNTIRYNAKRRHWRRTKLGF</sequence>
<dbReference type="Pfam" id="PF00832">
    <property type="entry name" value="Ribosomal_L39"/>
    <property type="match status" value="1"/>
</dbReference>
<dbReference type="EMBL" id="JARAOO010000002">
    <property type="protein sequence ID" value="KAJ7979644.1"/>
    <property type="molecule type" value="Genomic_DNA"/>
</dbReference>
<dbReference type="FunFam" id="1.10.1620.10:FF:000001">
    <property type="entry name" value="60S ribosomal protein-like L39"/>
    <property type="match status" value="1"/>
</dbReference>
<dbReference type="KEGG" id="qsa:O6P43_003021"/>
<dbReference type="SUPFAM" id="SSF48662">
    <property type="entry name" value="Ribosomal protein L39e"/>
    <property type="match status" value="1"/>
</dbReference>